<dbReference type="Pfam" id="PF16916">
    <property type="entry name" value="ZT_dimer"/>
    <property type="match status" value="1"/>
</dbReference>
<feature type="domain" description="Cation efflux protein cytoplasmic" evidence="11">
    <location>
        <begin position="223"/>
        <end position="295"/>
    </location>
</feature>
<dbReference type="RefSeq" id="WP_134244518.1">
    <property type="nucleotide sequence ID" value="NZ_SNTY01000028.1"/>
</dbReference>
<comment type="subcellular location">
    <subcellularLocation>
        <location evidence="1">Membrane</location>
        <topology evidence="1">Multi-pass membrane protein</topology>
    </subcellularLocation>
</comment>
<feature type="domain" description="Cation efflux protein transmembrane" evidence="10">
    <location>
        <begin position="27"/>
        <end position="217"/>
    </location>
</feature>
<evidence type="ECO:0000259" key="10">
    <source>
        <dbReference type="Pfam" id="PF01545"/>
    </source>
</evidence>
<evidence type="ECO:0000256" key="6">
    <source>
        <dbReference type="ARBA" id="ARBA00022989"/>
    </source>
</evidence>
<accession>A0A4Y7XBK1</accession>
<dbReference type="InterPro" id="IPR036837">
    <property type="entry name" value="Cation_efflux_CTD_sf"/>
</dbReference>
<dbReference type="EMBL" id="SNTY01000028">
    <property type="protein sequence ID" value="TEU26431.1"/>
    <property type="molecule type" value="Genomic_DNA"/>
</dbReference>
<evidence type="ECO:0000256" key="1">
    <source>
        <dbReference type="ARBA" id="ARBA00004141"/>
    </source>
</evidence>
<dbReference type="PANTHER" id="PTHR11562:SF17">
    <property type="entry name" value="RE54080P-RELATED"/>
    <property type="match status" value="1"/>
</dbReference>
<evidence type="ECO:0000256" key="3">
    <source>
        <dbReference type="ARBA" id="ARBA00022448"/>
    </source>
</evidence>
<evidence type="ECO:0000256" key="9">
    <source>
        <dbReference type="SAM" id="Phobius"/>
    </source>
</evidence>
<keyword evidence="13" id="KW-1185">Reference proteome</keyword>
<dbReference type="InterPro" id="IPR027469">
    <property type="entry name" value="Cation_efflux_TMD_sf"/>
</dbReference>
<keyword evidence="4 9" id="KW-0812">Transmembrane</keyword>
<evidence type="ECO:0000313" key="12">
    <source>
        <dbReference type="EMBL" id="TEU26431.1"/>
    </source>
</evidence>
<keyword evidence="6 9" id="KW-1133">Transmembrane helix</keyword>
<dbReference type="InterPro" id="IPR027470">
    <property type="entry name" value="Cation_efflux_CTD"/>
</dbReference>
<feature type="transmembrane region" description="Helical" evidence="9">
    <location>
        <begin position="26"/>
        <end position="46"/>
    </location>
</feature>
<evidence type="ECO:0000256" key="5">
    <source>
        <dbReference type="ARBA" id="ARBA00022906"/>
    </source>
</evidence>
<name>A0A4Y7XBK1_9GAMM</name>
<evidence type="ECO:0000256" key="4">
    <source>
        <dbReference type="ARBA" id="ARBA00022692"/>
    </source>
</evidence>
<proteinExistence type="inferred from homology"/>
<organism evidence="12 13">
    <name type="scientific">Alkanindiges illinoisensis</name>
    <dbReference type="NCBI Taxonomy" id="197183"/>
    <lineage>
        <taxon>Bacteria</taxon>
        <taxon>Pseudomonadati</taxon>
        <taxon>Pseudomonadota</taxon>
        <taxon>Gammaproteobacteria</taxon>
        <taxon>Moraxellales</taxon>
        <taxon>Moraxellaceae</taxon>
        <taxon>Alkanindiges</taxon>
    </lineage>
</organism>
<dbReference type="STRING" id="1120977.GCA_000619845_03090"/>
<evidence type="ECO:0000256" key="2">
    <source>
        <dbReference type="ARBA" id="ARBA00008873"/>
    </source>
</evidence>
<dbReference type="PANTHER" id="PTHR11562">
    <property type="entry name" value="CATION EFFLUX PROTEIN/ ZINC TRANSPORTER"/>
    <property type="match status" value="1"/>
</dbReference>
<dbReference type="InterPro" id="IPR058533">
    <property type="entry name" value="Cation_efflux_TM"/>
</dbReference>
<keyword evidence="5" id="KW-0864">Zinc transport</keyword>
<keyword evidence="5" id="KW-0862">Zinc</keyword>
<keyword evidence="7" id="KW-0406">Ion transport</keyword>
<feature type="transmembrane region" description="Helical" evidence="9">
    <location>
        <begin position="160"/>
        <end position="181"/>
    </location>
</feature>
<sequence>MNDSNKSHHNHNHSHAISGQSHSKRLWWALGLTSSFLLIEIIGGLLTQSLALLSDAAHMFTDTAALAIALAAIQIAKRPADQKRTFGYHRFEILAAAFNAILLFIVAFYIVYEAWLRIQQPAQIQSMGMLGIAVIGLLVNLLAMYLLVGGQKDSLNVKGAYLEVLSDALGSLGVIVGALIIMVTGWLWVDSMIAVAIGFWVLPRTWVLLRDSLNILLEGVPANVSLDKISADLQQLDGVAEVHDLHVWALTSGKSSLTAHLVVPSVDTQHVLESARTLLAQRHQLHHITLQCERYRCAMADANTHQFLQTNQSASQAGHGHSH</sequence>
<dbReference type="OrthoDB" id="9809646at2"/>
<evidence type="ECO:0000256" key="7">
    <source>
        <dbReference type="ARBA" id="ARBA00023065"/>
    </source>
</evidence>
<comment type="caution">
    <text evidence="12">The sequence shown here is derived from an EMBL/GenBank/DDBJ whole genome shotgun (WGS) entry which is preliminary data.</text>
</comment>
<dbReference type="AlphaFoldDB" id="A0A4Y7XBK1"/>
<dbReference type="Gene3D" id="1.20.1510.10">
    <property type="entry name" value="Cation efflux protein transmembrane domain"/>
    <property type="match status" value="1"/>
</dbReference>
<evidence type="ECO:0000313" key="13">
    <source>
        <dbReference type="Proteomes" id="UP000297834"/>
    </source>
</evidence>
<feature type="transmembrane region" description="Helical" evidence="9">
    <location>
        <begin position="52"/>
        <end position="73"/>
    </location>
</feature>
<reference evidence="12 13" key="1">
    <citation type="submission" date="2019-03" db="EMBL/GenBank/DDBJ databases">
        <title>Alkanindiges illinoisensis: a potential pathogenic isolated from ascites of a gastric cancer patient with abdominal metastasis.</title>
        <authorList>
            <person name="Hu X."/>
            <person name="Yang B."/>
            <person name="Yan X."/>
            <person name="Lin L."/>
            <person name="Zhao H."/>
            <person name="Zhou F."/>
            <person name="Su B."/>
            <person name="Chen J."/>
            <person name="Rui Y."/>
            <person name="Wang Q."/>
            <person name="Zheng L."/>
        </authorList>
    </citation>
    <scope>NUCLEOTIDE SEQUENCE [LARGE SCALE GENOMIC DNA]</scope>
    <source>
        <strain evidence="12 13">NFYY 23406</strain>
    </source>
</reference>
<dbReference type="Pfam" id="PF01545">
    <property type="entry name" value="Cation_efflux"/>
    <property type="match status" value="1"/>
</dbReference>
<evidence type="ECO:0000256" key="8">
    <source>
        <dbReference type="ARBA" id="ARBA00023136"/>
    </source>
</evidence>
<dbReference type="InterPro" id="IPR002524">
    <property type="entry name" value="Cation_efflux"/>
</dbReference>
<dbReference type="InterPro" id="IPR050681">
    <property type="entry name" value="CDF/SLC30A"/>
</dbReference>
<dbReference type="GO" id="GO:0005385">
    <property type="term" value="F:zinc ion transmembrane transporter activity"/>
    <property type="evidence" value="ECO:0007669"/>
    <property type="project" value="TreeGrafter"/>
</dbReference>
<feature type="transmembrane region" description="Helical" evidence="9">
    <location>
        <begin position="93"/>
        <end position="112"/>
    </location>
</feature>
<dbReference type="NCBIfam" id="TIGR01297">
    <property type="entry name" value="CDF"/>
    <property type="match status" value="1"/>
</dbReference>
<keyword evidence="3" id="KW-0813">Transport</keyword>
<dbReference type="GO" id="GO:0005886">
    <property type="term" value="C:plasma membrane"/>
    <property type="evidence" value="ECO:0007669"/>
    <property type="project" value="TreeGrafter"/>
</dbReference>
<comment type="similarity">
    <text evidence="2">Belongs to the cation diffusion facilitator (CDF) transporter (TC 2.A.4) family. SLC30A subfamily.</text>
</comment>
<dbReference type="SUPFAM" id="SSF161111">
    <property type="entry name" value="Cation efflux protein transmembrane domain-like"/>
    <property type="match status" value="1"/>
</dbReference>
<evidence type="ECO:0000259" key="11">
    <source>
        <dbReference type="Pfam" id="PF16916"/>
    </source>
</evidence>
<feature type="transmembrane region" description="Helical" evidence="9">
    <location>
        <begin position="124"/>
        <end position="148"/>
    </location>
</feature>
<gene>
    <name evidence="12" type="ORF">E2B99_08290</name>
</gene>
<keyword evidence="8 9" id="KW-0472">Membrane</keyword>
<protein>
    <submittedName>
        <fullName evidence="12">Cation transporter</fullName>
    </submittedName>
</protein>
<dbReference type="SUPFAM" id="SSF160240">
    <property type="entry name" value="Cation efflux protein cytoplasmic domain-like"/>
    <property type="match status" value="1"/>
</dbReference>
<dbReference type="Proteomes" id="UP000297834">
    <property type="component" value="Unassembled WGS sequence"/>
</dbReference>